<dbReference type="AlphaFoldDB" id="A0A418XLF4"/>
<gene>
    <name evidence="2" type="ORF">D3879_08420</name>
</gene>
<feature type="region of interest" description="Disordered" evidence="1">
    <location>
        <begin position="28"/>
        <end position="47"/>
    </location>
</feature>
<organism evidence="2 3">
    <name type="scientific">Pseudomonas cavernicola</name>
    <dbReference type="NCBI Taxonomy" id="2320866"/>
    <lineage>
        <taxon>Bacteria</taxon>
        <taxon>Pseudomonadati</taxon>
        <taxon>Pseudomonadota</taxon>
        <taxon>Gammaproteobacteria</taxon>
        <taxon>Pseudomonadales</taxon>
        <taxon>Pseudomonadaceae</taxon>
        <taxon>Pseudomonas</taxon>
    </lineage>
</organism>
<dbReference type="EMBL" id="QYUR01000002">
    <property type="protein sequence ID" value="RJG13275.1"/>
    <property type="molecule type" value="Genomic_DNA"/>
</dbReference>
<reference evidence="2 3" key="1">
    <citation type="submission" date="2018-09" db="EMBL/GenBank/DDBJ databases">
        <authorList>
            <person name="Zhu H."/>
        </authorList>
    </citation>
    <scope>NUCLEOTIDE SEQUENCE [LARGE SCALE GENOMIC DNA]</scope>
    <source>
        <strain evidence="2 3">K1S02-6</strain>
    </source>
</reference>
<protein>
    <submittedName>
        <fullName evidence="2">Uncharacterized protein</fullName>
    </submittedName>
</protein>
<feature type="region of interest" description="Disordered" evidence="1">
    <location>
        <begin position="66"/>
        <end position="87"/>
    </location>
</feature>
<keyword evidence="3" id="KW-1185">Reference proteome</keyword>
<evidence type="ECO:0000256" key="1">
    <source>
        <dbReference type="SAM" id="MobiDB-lite"/>
    </source>
</evidence>
<proteinExistence type="predicted"/>
<evidence type="ECO:0000313" key="2">
    <source>
        <dbReference type="EMBL" id="RJG13275.1"/>
    </source>
</evidence>
<feature type="compositionally biased region" description="Low complexity" evidence="1">
    <location>
        <begin position="28"/>
        <end position="39"/>
    </location>
</feature>
<comment type="caution">
    <text evidence="2">The sequence shown here is derived from an EMBL/GenBank/DDBJ whole genome shotgun (WGS) entry which is preliminary data.</text>
</comment>
<evidence type="ECO:0000313" key="3">
    <source>
        <dbReference type="Proteomes" id="UP000284021"/>
    </source>
</evidence>
<name>A0A418XLF4_9PSED</name>
<sequence>MQPFNKSPLPLFTHVMQQADWRIKTLRQSAAEQAEQGRQAQRRARASGITAMPTALSEQLLTELPESSQLSQPLFTEPGSTPAKPIC</sequence>
<accession>A0A418XLF4</accession>
<dbReference type="Proteomes" id="UP000284021">
    <property type="component" value="Unassembled WGS sequence"/>
</dbReference>